<proteinExistence type="predicted"/>
<evidence type="ECO:0000313" key="8">
    <source>
        <dbReference type="EMBL" id="OWU76172.1"/>
    </source>
</evidence>
<dbReference type="GO" id="GO:0022900">
    <property type="term" value="P:electron transport chain"/>
    <property type="evidence" value="ECO:0007669"/>
    <property type="project" value="InterPro"/>
</dbReference>
<dbReference type="GO" id="GO:0009055">
    <property type="term" value="F:electron transfer activity"/>
    <property type="evidence" value="ECO:0007669"/>
    <property type="project" value="InterPro"/>
</dbReference>
<feature type="binding site" description="covalent" evidence="7">
    <location>
        <position position="138"/>
    </location>
    <ligand>
        <name>heme c</name>
        <dbReference type="ChEBI" id="CHEBI:61717"/>
    </ligand>
</feature>
<dbReference type="Pfam" id="PF01322">
    <property type="entry name" value="Cytochrom_C_2"/>
    <property type="match status" value="1"/>
</dbReference>
<keyword evidence="5 6" id="KW-0408">Iron</keyword>
<evidence type="ECO:0000256" key="7">
    <source>
        <dbReference type="PIRSR" id="PIRSR000027-2"/>
    </source>
</evidence>
<keyword evidence="9" id="KW-1185">Reference proteome</keyword>
<keyword evidence="2 7" id="KW-0349">Heme</keyword>
<sequence length="146" mass="15179">MALTAAFTGLVAIASVGHAQGEASDPEVKARMALMKKIGSQTKILGDMAKGDTAFDATAAQEAATTMAAAAGEIPALFEPQATDPESEAKPIIWEQWSDFTQKAIDLETAATSASTTITDQASLGPAMREIGGACRACHETYRESD</sequence>
<dbReference type="SUPFAM" id="SSF47175">
    <property type="entry name" value="Cytochromes"/>
    <property type="match status" value="1"/>
</dbReference>
<gene>
    <name evidence="8" type="ORF">ATO3_07595</name>
</gene>
<comment type="PTM">
    <text evidence="7">Binds 1 heme group per subunit.</text>
</comment>
<accession>A0A225NPA5</accession>
<dbReference type="Gene3D" id="1.20.120.10">
    <property type="entry name" value="Cytochrome c/b562"/>
    <property type="match status" value="1"/>
</dbReference>
<reference evidence="8 9" key="1">
    <citation type="submission" date="2013-04" db="EMBL/GenBank/DDBJ databases">
        <title>Oceanicola sp. 22II1-22F33 Genome Sequencing.</title>
        <authorList>
            <person name="Lai Q."/>
            <person name="Li G."/>
            <person name="Shao Z."/>
        </authorList>
    </citation>
    <scope>NUCLEOTIDE SEQUENCE [LARGE SCALE GENOMIC DNA]</scope>
    <source>
        <strain evidence="8 9">22II1-22F33</strain>
    </source>
</reference>
<dbReference type="EMBL" id="AQQR01000002">
    <property type="protein sequence ID" value="OWU76172.1"/>
    <property type="molecule type" value="Genomic_DNA"/>
</dbReference>
<feature type="binding site" description="covalent" evidence="7">
    <location>
        <position position="135"/>
    </location>
    <ligand>
        <name>heme c</name>
        <dbReference type="ChEBI" id="CHEBI:61717"/>
    </ligand>
</feature>
<dbReference type="PROSITE" id="PS51009">
    <property type="entry name" value="CYTCII"/>
    <property type="match status" value="1"/>
</dbReference>
<dbReference type="InterPro" id="IPR012127">
    <property type="entry name" value="Cyt_c_prime"/>
</dbReference>
<evidence type="ECO:0000313" key="9">
    <source>
        <dbReference type="Proteomes" id="UP000215377"/>
    </source>
</evidence>
<evidence type="ECO:0000256" key="6">
    <source>
        <dbReference type="PIRSR" id="PIRSR000027-1"/>
    </source>
</evidence>
<dbReference type="PIRSF" id="PIRSF000027">
    <property type="entry name" value="Cytc_c_prime"/>
    <property type="match status" value="1"/>
</dbReference>
<dbReference type="InterPro" id="IPR010980">
    <property type="entry name" value="Cyt_c/b562"/>
</dbReference>
<evidence type="ECO:0000256" key="1">
    <source>
        <dbReference type="ARBA" id="ARBA00022448"/>
    </source>
</evidence>
<feature type="binding site" description="axial binding residue" evidence="6">
    <location>
        <position position="139"/>
    </location>
    <ligand>
        <name>heme c</name>
        <dbReference type="ChEBI" id="CHEBI:61717"/>
    </ligand>
    <ligandPart>
        <name>Fe</name>
        <dbReference type="ChEBI" id="CHEBI:18248"/>
    </ligandPart>
</feature>
<keyword evidence="4" id="KW-0249">Electron transport</keyword>
<evidence type="ECO:0000256" key="4">
    <source>
        <dbReference type="ARBA" id="ARBA00022982"/>
    </source>
</evidence>
<keyword evidence="1" id="KW-0813">Transport</keyword>
<comment type="caution">
    <text evidence="8">The sequence shown here is derived from an EMBL/GenBank/DDBJ whole genome shotgun (WGS) entry which is preliminary data.</text>
</comment>
<evidence type="ECO:0000256" key="3">
    <source>
        <dbReference type="ARBA" id="ARBA00022723"/>
    </source>
</evidence>
<dbReference type="PRINTS" id="PR00608">
    <property type="entry name" value="CYTCHROMECII"/>
</dbReference>
<evidence type="ECO:0000256" key="2">
    <source>
        <dbReference type="ARBA" id="ARBA00022617"/>
    </source>
</evidence>
<dbReference type="InterPro" id="IPR015984">
    <property type="entry name" value="Cyt_c_prime_subgr"/>
</dbReference>
<dbReference type="GO" id="GO:0005506">
    <property type="term" value="F:iron ion binding"/>
    <property type="evidence" value="ECO:0007669"/>
    <property type="project" value="InterPro"/>
</dbReference>
<organism evidence="8 9">
    <name type="scientific">Marinibacterium profundimaris</name>
    <dbReference type="NCBI Taxonomy" id="1679460"/>
    <lineage>
        <taxon>Bacteria</taxon>
        <taxon>Pseudomonadati</taxon>
        <taxon>Pseudomonadota</taxon>
        <taxon>Alphaproteobacteria</taxon>
        <taxon>Rhodobacterales</taxon>
        <taxon>Paracoccaceae</taxon>
        <taxon>Marinibacterium</taxon>
    </lineage>
</organism>
<dbReference type="AlphaFoldDB" id="A0A225NPA5"/>
<dbReference type="Proteomes" id="UP000215377">
    <property type="component" value="Unassembled WGS sequence"/>
</dbReference>
<evidence type="ECO:0000256" key="5">
    <source>
        <dbReference type="ARBA" id="ARBA00023004"/>
    </source>
</evidence>
<dbReference type="InterPro" id="IPR002321">
    <property type="entry name" value="Cyt_c_II"/>
</dbReference>
<dbReference type="GO" id="GO:0020037">
    <property type="term" value="F:heme binding"/>
    <property type="evidence" value="ECO:0007669"/>
    <property type="project" value="InterPro"/>
</dbReference>
<dbReference type="GO" id="GO:0042597">
    <property type="term" value="C:periplasmic space"/>
    <property type="evidence" value="ECO:0007669"/>
    <property type="project" value="InterPro"/>
</dbReference>
<evidence type="ECO:0008006" key="10">
    <source>
        <dbReference type="Google" id="ProtNLM"/>
    </source>
</evidence>
<keyword evidence="3 6" id="KW-0479">Metal-binding</keyword>
<protein>
    <recommendedName>
        <fullName evidence="10">Cytochrome C</fullName>
    </recommendedName>
</protein>
<name>A0A225NPA5_9RHOB</name>